<accession>A0A5B6W0Q1</accession>
<reference evidence="2" key="1">
    <citation type="journal article" date="2019" name="Plant Biotechnol. J.">
        <title>Genome sequencing of the Australian wild diploid species Gossypium australe highlights disease resistance and delayed gland morphogenesis.</title>
        <authorList>
            <person name="Cai Y."/>
            <person name="Cai X."/>
            <person name="Wang Q."/>
            <person name="Wang P."/>
            <person name="Zhang Y."/>
            <person name="Cai C."/>
            <person name="Xu Y."/>
            <person name="Wang K."/>
            <person name="Zhou Z."/>
            <person name="Wang C."/>
            <person name="Geng S."/>
            <person name="Li B."/>
            <person name="Dong Q."/>
            <person name="Hou Y."/>
            <person name="Wang H."/>
            <person name="Ai P."/>
            <person name="Liu Z."/>
            <person name="Yi F."/>
            <person name="Sun M."/>
            <person name="An G."/>
            <person name="Cheng J."/>
            <person name="Zhang Y."/>
            <person name="Shi Q."/>
            <person name="Xie Y."/>
            <person name="Shi X."/>
            <person name="Chang Y."/>
            <person name="Huang F."/>
            <person name="Chen Y."/>
            <person name="Hong S."/>
            <person name="Mi L."/>
            <person name="Sun Q."/>
            <person name="Zhang L."/>
            <person name="Zhou B."/>
            <person name="Peng R."/>
            <person name="Zhang X."/>
            <person name="Liu F."/>
        </authorList>
    </citation>
    <scope>NUCLEOTIDE SEQUENCE [LARGE SCALE GENOMIC DNA]</scope>
    <source>
        <strain evidence="2">cv. PA1801</strain>
    </source>
</reference>
<comment type="caution">
    <text evidence="1">The sequence shown here is derived from an EMBL/GenBank/DDBJ whole genome shotgun (WGS) entry which is preliminary data.</text>
</comment>
<dbReference type="EMBL" id="SMMG02000005">
    <property type="protein sequence ID" value="KAA3474755.1"/>
    <property type="molecule type" value="Genomic_DNA"/>
</dbReference>
<proteinExistence type="predicted"/>
<dbReference type="Proteomes" id="UP000325315">
    <property type="component" value="Unassembled WGS sequence"/>
</dbReference>
<protein>
    <submittedName>
        <fullName evidence="1">Uncharacterized protein</fullName>
    </submittedName>
</protein>
<evidence type="ECO:0000313" key="2">
    <source>
        <dbReference type="Proteomes" id="UP000325315"/>
    </source>
</evidence>
<name>A0A5B6W0Q1_9ROSI</name>
<organism evidence="1 2">
    <name type="scientific">Gossypium australe</name>
    <dbReference type="NCBI Taxonomy" id="47621"/>
    <lineage>
        <taxon>Eukaryota</taxon>
        <taxon>Viridiplantae</taxon>
        <taxon>Streptophyta</taxon>
        <taxon>Embryophyta</taxon>
        <taxon>Tracheophyta</taxon>
        <taxon>Spermatophyta</taxon>
        <taxon>Magnoliopsida</taxon>
        <taxon>eudicotyledons</taxon>
        <taxon>Gunneridae</taxon>
        <taxon>Pentapetalae</taxon>
        <taxon>rosids</taxon>
        <taxon>malvids</taxon>
        <taxon>Malvales</taxon>
        <taxon>Malvaceae</taxon>
        <taxon>Malvoideae</taxon>
        <taxon>Gossypium</taxon>
    </lineage>
</organism>
<sequence length="67" mass="7324">MKREVGSYPTPWSVRTVVHTFKVGKCINSEPEKTGPNPSHIRKSLELNPLCAISGLNSQSDSSRSSP</sequence>
<gene>
    <name evidence="1" type="ORF">EPI10_025016</name>
</gene>
<keyword evidence="2" id="KW-1185">Reference proteome</keyword>
<dbReference type="AlphaFoldDB" id="A0A5B6W0Q1"/>
<evidence type="ECO:0000313" key="1">
    <source>
        <dbReference type="EMBL" id="KAA3474755.1"/>
    </source>
</evidence>